<gene>
    <name evidence="2" type="primary">LOC142168920</name>
</gene>
<dbReference type="RefSeq" id="XP_075086196.1">
    <property type="nucleotide sequence ID" value="XM_075230095.1"/>
</dbReference>
<evidence type="ECO:0000313" key="2">
    <source>
        <dbReference type="RefSeq" id="XP_075086196.1"/>
    </source>
</evidence>
<sequence length="246" mass="28025">MGQPQTAMPAQVQEHVVHDAPPPVPVVVPTITLPTDAVMASQQVLQPVTNAGQSKDLKNFMDLKPQEFDATQASIEPQKFIERYEKILSTLGLKETRGLEFATFLFSGSTESWWNSVQRDRRAGLPPITWSEFSAMFMDRFVPLSKRDDMRRQFEQLRQGTMTVIECEAKFIELATYAHFLVADEHEKVGRFVDGLEHRYRGPVVRYVQGGSYEEVVDTALRYESYQERDMAKRESKRARGAGGFS</sequence>
<organism evidence="1 2">
    <name type="scientific">Nicotiana tabacum</name>
    <name type="common">Common tobacco</name>
    <dbReference type="NCBI Taxonomy" id="4097"/>
    <lineage>
        <taxon>Eukaryota</taxon>
        <taxon>Viridiplantae</taxon>
        <taxon>Streptophyta</taxon>
        <taxon>Embryophyta</taxon>
        <taxon>Tracheophyta</taxon>
        <taxon>Spermatophyta</taxon>
        <taxon>Magnoliopsida</taxon>
        <taxon>eudicotyledons</taxon>
        <taxon>Gunneridae</taxon>
        <taxon>Pentapetalae</taxon>
        <taxon>asterids</taxon>
        <taxon>lamiids</taxon>
        <taxon>Solanales</taxon>
        <taxon>Solanaceae</taxon>
        <taxon>Nicotianoideae</taxon>
        <taxon>Nicotianeae</taxon>
        <taxon>Nicotiana</taxon>
    </lineage>
</organism>
<evidence type="ECO:0000313" key="1">
    <source>
        <dbReference type="Proteomes" id="UP000790787"/>
    </source>
</evidence>
<proteinExistence type="predicted"/>
<keyword evidence="1" id="KW-1185">Reference proteome</keyword>
<name>A0AC58SMJ1_TOBAC</name>
<reference evidence="2" key="2">
    <citation type="submission" date="2025-08" db="UniProtKB">
        <authorList>
            <consortium name="RefSeq"/>
        </authorList>
    </citation>
    <scope>IDENTIFICATION</scope>
    <source>
        <tissue evidence="2">Leaf</tissue>
    </source>
</reference>
<dbReference type="Proteomes" id="UP000790787">
    <property type="component" value="Chromosome 14"/>
</dbReference>
<protein>
    <submittedName>
        <fullName evidence="2">Uncharacterized protein LOC142168920</fullName>
    </submittedName>
</protein>
<accession>A0AC58SMJ1</accession>
<reference evidence="1" key="1">
    <citation type="journal article" date="2014" name="Nat. Commun.">
        <title>The tobacco genome sequence and its comparison with those of tomato and potato.</title>
        <authorList>
            <person name="Sierro N."/>
            <person name="Battey J.N."/>
            <person name="Ouadi S."/>
            <person name="Bakaher N."/>
            <person name="Bovet L."/>
            <person name="Willig A."/>
            <person name="Goepfert S."/>
            <person name="Peitsch M.C."/>
            <person name="Ivanov N.V."/>
        </authorList>
    </citation>
    <scope>NUCLEOTIDE SEQUENCE [LARGE SCALE GENOMIC DNA]</scope>
</reference>